<dbReference type="GO" id="GO:0009279">
    <property type="term" value="C:cell outer membrane"/>
    <property type="evidence" value="ECO:0007669"/>
    <property type="project" value="UniProtKB-SubCell"/>
</dbReference>
<dbReference type="SUPFAM" id="SSF48452">
    <property type="entry name" value="TPR-like"/>
    <property type="match status" value="1"/>
</dbReference>
<evidence type="ECO:0000256" key="3">
    <source>
        <dbReference type="ARBA" id="ARBA00022729"/>
    </source>
</evidence>
<dbReference type="Pfam" id="PF14322">
    <property type="entry name" value="SusD-like_3"/>
    <property type="match status" value="1"/>
</dbReference>
<keyword evidence="5" id="KW-0998">Cell outer membrane</keyword>
<comment type="similarity">
    <text evidence="2">Belongs to the SusD family.</text>
</comment>
<dbReference type="InterPro" id="IPR033985">
    <property type="entry name" value="SusD-like_N"/>
</dbReference>
<gene>
    <name evidence="8" type="ordered locus">Bache_1182</name>
</gene>
<comment type="subcellular location">
    <subcellularLocation>
        <location evidence="1">Cell outer membrane</location>
    </subcellularLocation>
</comment>
<dbReference type="Gene3D" id="1.25.40.390">
    <property type="match status" value="1"/>
</dbReference>
<reference evidence="8 9" key="2">
    <citation type="journal article" date="2011" name="Stand. Genomic Sci.">
        <title>Complete genome sequence of Bacteroides helcogenes type strain (P 36-108).</title>
        <authorList>
            <person name="Pati A."/>
            <person name="Gronow S."/>
            <person name="Zeytun A."/>
            <person name="Lapidus A."/>
            <person name="Nolan M."/>
            <person name="Hammon N."/>
            <person name="Deshpande S."/>
            <person name="Cheng J.F."/>
            <person name="Tapia R."/>
            <person name="Han C."/>
            <person name="Goodwin L."/>
            <person name="Pitluck S."/>
            <person name="Liolios K."/>
            <person name="Pagani I."/>
            <person name="Ivanova N."/>
            <person name="Mavromatis K."/>
            <person name="Chen A."/>
            <person name="Palaniappan K."/>
            <person name="Land M."/>
            <person name="Hauser L."/>
            <person name="Chang Y.J."/>
            <person name="Jeffries C.D."/>
            <person name="Detter J.C."/>
            <person name="Brambilla E."/>
            <person name="Rohde M."/>
            <person name="Goker M."/>
            <person name="Woyke T."/>
            <person name="Bristow J."/>
            <person name="Eisen J.A."/>
            <person name="Markowitz V."/>
            <person name="Hugenholtz P."/>
            <person name="Kyrpides N.C."/>
            <person name="Klenk H.P."/>
            <person name="Lucas S."/>
        </authorList>
    </citation>
    <scope>NUCLEOTIDE SEQUENCE [LARGE SCALE GENOMIC DNA]</scope>
    <source>
        <strain evidence="9">ATCC 35417 / DSM 20613 / JCM 6297 / CCUG 15421 / P 36-108</strain>
    </source>
</reference>
<evidence type="ECO:0000259" key="6">
    <source>
        <dbReference type="Pfam" id="PF07980"/>
    </source>
</evidence>
<keyword evidence="9" id="KW-1185">Reference proteome</keyword>
<accession>E6SSS9</accession>
<keyword evidence="4" id="KW-0472">Membrane</keyword>
<reference key="1">
    <citation type="submission" date="2010-11" db="EMBL/GenBank/DDBJ databases">
        <title>The complete genome of Bacteroides helcogenes P 36-108.</title>
        <authorList>
            <consortium name="US DOE Joint Genome Institute (JGI-PGF)"/>
            <person name="Lucas S."/>
            <person name="Copeland A."/>
            <person name="Lapidus A."/>
            <person name="Bruce D."/>
            <person name="Goodwin L."/>
            <person name="Pitluck S."/>
            <person name="Kyrpides N."/>
            <person name="Mavromatis K."/>
            <person name="Ivanova N."/>
            <person name="Zeytun A."/>
            <person name="Brettin T."/>
            <person name="Detter J.C."/>
            <person name="Tapia R."/>
            <person name="Han C."/>
            <person name="Land M."/>
            <person name="Hauser L."/>
            <person name="Markowitz V."/>
            <person name="Cheng J.-F."/>
            <person name="Hugenholtz P."/>
            <person name="Woyke T."/>
            <person name="Wu D."/>
            <person name="Gronow S."/>
            <person name="Wellnitz S."/>
            <person name="Brambilla E."/>
            <person name="Klenk H.-P."/>
            <person name="Eisen J.A."/>
        </authorList>
    </citation>
    <scope>NUCLEOTIDE SEQUENCE</scope>
    <source>
        <strain>P 36-108</strain>
    </source>
</reference>
<evidence type="ECO:0000256" key="2">
    <source>
        <dbReference type="ARBA" id="ARBA00006275"/>
    </source>
</evidence>
<evidence type="ECO:0000313" key="8">
    <source>
        <dbReference type="EMBL" id="ADV43192.1"/>
    </source>
</evidence>
<evidence type="ECO:0000256" key="1">
    <source>
        <dbReference type="ARBA" id="ARBA00004442"/>
    </source>
</evidence>
<evidence type="ECO:0000256" key="5">
    <source>
        <dbReference type="ARBA" id="ARBA00023237"/>
    </source>
</evidence>
<name>E6SSS9_BACT6</name>
<dbReference type="InterPro" id="IPR012944">
    <property type="entry name" value="SusD_RagB_dom"/>
</dbReference>
<dbReference type="Pfam" id="PF07980">
    <property type="entry name" value="SusD_RagB"/>
    <property type="match status" value="1"/>
</dbReference>
<proteinExistence type="inferred from homology"/>
<dbReference type="RefSeq" id="WP_013546786.1">
    <property type="nucleotide sequence ID" value="NC_014933.1"/>
</dbReference>
<dbReference type="PATRIC" id="fig|693979.3.peg.1253"/>
<dbReference type="eggNOG" id="COG0388">
    <property type="taxonomic scope" value="Bacteria"/>
</dbReference>
<dbReference type="Proteomes" id="UP000008630">
    <property type="component" value="Chromosome"/>
</dbReference>
<evidence type="ECO:0000256" key="4">
    <source>
        <dbReference type="ARBA" id="ARBA00023136"/>
    </source>
</evidence>
<feature type="domain" description="RagB/SusD" evidence="6">
    <location>
        <begin position="327"/>
        <end position="485"/>
    </location>
</feature>
<dbReference type="AlphaFoldDB" id="E6SSS9"/>
<evidence type="ECO:0000259" key="7">
    <source>
        <dbReference type="Pfam" id="PF14322"/>
    </source>
</evidence>
<feature type="domain" description="SusD-like N-terminal" evidence="7">
    <location>
        <begin position="86"/>
        <end position="210"/>
    </location>
</feature>
<dbReference type="InterPro" id="IPR011990">
    <property type="entry name" value="TPR-like_helical_dom_sf"/>
</dbReference>
<evidence type="ECO:0000313" key="9">
    <source>
        <dbReference type="Proteomes" id="UP000008630"/>
    </source>
</evidence>
<dbReference type="HOGENOM" id="CLU_015553_3_4_10"/>
<dbReference type="PROSITE" id="PS51257">
    <property type="entry name" value="PROKAR_LIPOPROTEIN"/>
    <property type="match status" value="1"/>
</dbReference>
<dbReference type="KEGG" id="bhl:Bache_1182"/>
<sequence>MMRNIFKTIILSSSLILTVTSCDLDQFPNDSISTETAWITVDDAVKFRNGIYSYFKSVNGGIYTYTADQQSDLFNATISFSNRGGDMHRWDFTAAQYDIEHIWQYNYFVINNCNNIIENIDKLTAKDDKEKATLNTIKGEAFLMRAICYHTLALRFAKDYEPANAGTDNGLPLVLTMKPEEKPSRSTLEDTYRQIKKDISEARTYLTTPGEANSIYFTVDVINAIEARVDLYMHNYSEAIALAKGLIAKYPLNKDVESFSNMWLNDESSEIIFKVFQSVDERDNSIGIYLSYNTATKSFNPDFVPAKWVLDLYEKGDIRKEIFYRKDKITCLETEADDVYMLNKYPGNPALKKSEYEYYQMPKIFRAAEAYLIAAEAAYLAKDADAATYLNQLRVQRGASIIASSGEELFKDIKNEWIREFIGEGQRLNDLKRWHDNIQRHDSQNSSILMSGADYTELSKAANDKRVIWEIPNNDLNSNSNLTGNWQ</sequence>
<dbReference type="EMBL" id="CP002352">
    <property type="protein sequence ID" value="ADV43192.1"/>
    <property type="molecule type" value="Genomic_DNA"/>
</dbReference>
<dbReference type="OrthoDB" id="1080118at2"/>
<dbReference type="STRING" id="693979.Bache_1182"/>
<keyword evidence="3" id="KW-0732">Signal</keyword>
<organism evidence="8 9">
    <name type="scientific">Bacteroides helcogenes (strain ATCC 35417 / DSM 20613 / JCM 6297 / CCUG 15421 / P 36-108)</name>
    <dbReference type="NCBI Taxonomy" id="693979"/>
    <lineage>
        <taxon>Bacteria</taxon>
        <taxon>Pseudomonadati</taxon>
        <taxon>Bacteroidota</taxon>
        <taxon>Bacteroidia</taxon>
        <taxon>Bacteroidales</taxon>
        <taxon>Bacteroidaceae</taxon>
        <taxon>Bacteroides</taxon>
    </lineage>
</organism>
<protein>
    <submittedName>
        <fullName evidence="8">RagB/SusD domain protein</fullName>
    </submittedName>
</protein>